<evidence type="ECO:0000256" key="2">
    <source>
        <dbReference type="ARBA" id="ARBA00004308"/>
    </source>
</evidence>
<sequence>MKFSISASQAASSLLLASNVVNAQLTLDLTQTDSIKQAAKQAATNMFNYYTGWRPGDVPGNLPAPYYWWEAGAMFGALVDYWYYTGDDTFNANTTAGLLAQVGPNRDYMPPNQTKTEGNDDQGFWGMAAMSAAEVNFPNPPGDEPQWLALAQAVFNTQAPRWDDTTCAGGLRWQIFAFNNGYTYKNTISNGCFFNLAARLGRYTGNQTYVDWANRMWDWVGSVGLMNNEYHFFDGTDDTLNCSQVNHIQWSYNAGVFLLGAATMWNITEDDVWKQRVDGMLKGTSVFFKNNVMFEVACEPNGKCNVDQMSFKAYLARWMAATTKLAPWTADTIMPLIQTSAQAAAKSCNPGAIGATCGLQWTLGSYDGITGVGQQMSALEVIQSNLISKVAGPVTNATGGTSVGDPSAGSNSGQSPIIFDEITTGDKVGAGFLTTFILVGILGGSWWMVA</sequence>
<evidence type="ECO:0000256" key="1">
    <source>
        <dbReference type="ARBA" id="ARBA00001452"/>
    </source>
</evidence>
<feature type="signal peptide" evidence="12">
    <location>
        <begin position="1"/>
        <end position="23"/>
    </location>
</feature>
<proteinExistence type="inferred from homology"/>
<feature type="chain" id="PRO_5026119149" description="Mannan endo-1,6-alpha-mannosidase" evidence="12">
    <location>
        <begin position="24"/>
        <end position="450"/>
    </location>
</feature>
<dbReference type="PANTHER" id="PTHR12145">
    <property type="entry name" value="MANNAN ENDO-1,6-ALPHA-MANNOSIDASE DCW1"/>
    <property type="match status" value="1"/>
</dbReference>
<dbReference type="FunFam" id="1.50.10.20:FF:000006">
    <property type="entry name" value="Mannan endo-1,6-alpha-mannosidase"/>
    <property type="match status" value="1"/>
</dbReference>
<dbReference type="SUPFAM" id="SSF48208">
    <property type="entry name" value="Six-hairpin glycosidases"/>
    <property type="match status" value="1"/>
</dbReference>
<dbReference type="Pfam" id="PF03663">
    <property type="entry name" value="Glyco_hydro_76"/>
    <property type="match status" value="1"/>
</dbReference>
<dbReference type="InterPro" id="IPR008928">
    <property type="entry name" value="6-hairpin_glycosidase_sf"/>
</dbReference>
<evidence type="ECO:0000313" key="13">
    <source>
        <dbReference type="EMBL" id="KAF1991372.1"/>
    </source>
</evidence>
<dbReference type="GO" id="GO:0009272">
    <property type="term" value="P:fungal-type cell wall biogenesis"/>
    <property type="evidence" value="ECO:0007669"/>
    <property type="project" value="TreeGrafter"/>
</dbReference>
<comment type="catalytic activity">
    <reaction evidence="1 10">
        <text>Random hydrolysis of (1-&gt;6)-alpha-D-mannosidic linkages in unbranched (1-&gt;6)-mannans.</text>
        <dbReference type="EC" id="3.2.1.101"/>
    </reaction>
</comment>
<evidence type="ECO:0000256" key="10">
    <source>
        <dbReference type="PIRNR" id="PIRNR016302"/>
    </source>
</evidence>
<name>A0A6G1HE91_9PEZI</name>
<dbReference type="OrthoDB" id="4187847at2759"/>
<keyword evidence="7 11" id="KW-0472">Membrane</keyword>
<keyword evidence="11" id="KW-1133">Transmembrane helix</keyword>
<dbReference type="InterPro" id="IPR005198">
    <property type="entry name" value="Glyco_hydro_76"/>
</dbReference>
<evidence type="ECO:0000256" key="8">
    <source>
        <dbReference type="ARBA" id="ARBA00023180"/>
    </source>
</evidence>
<keyword evidence="8" id="KW-0325">Glycoprotein</keyword>
<keyword evidence="9 10" id="KW-0326">Glycosidase</keyword>
<dbReference type="EMBL" id="ML977139">
    <property type="protein sequence ID" value="KAF1991372.1"/>
    <property type="molecule type" value="Genomic_DNA"/>
</dbReference>
<feature type="transmembrane region" description="Helical" evidence="11">
    <location>
        <begin position="428"/>
        <end position="449"/>
    </location>
</feature>
<organism evidence="13 14">
    <name type="scientific">Aulographum hederae CBS 113979</name>
    <dbReference type="NCBI Taxonomy" id="1176131"/>
    <lineage>
        <taxon>Eukaryota</taxon>
        <taxon>Fungi</taxon>
        <taxon>Dikarya</taxon>
        <taxon>Ascomycota</taxon>
        <taxon>Pezizomycotina</taxon>
        <taxon>Dothideomycetes</taxon>
        <taxon>Pleosporomycetidae</taxon>
        <taxon>Aulographales</taxon>
        <taxon>Aulographaceae</taxon>
    </lineage>
</organism>
<dbReference type="GO" id="GO:0012505">
    <property type="term" value="C:endomembrane system"/>
    <property type="evidence" value="ECO:0007669"/>
    <property type="project" value="UniProtKB-SubCell"/>
</dbReference>
<keyword evidence="14" id="KW-1185">Reference proteome</keyword>
<reference evidence="13" key="1">
    <citation type="journal article" date="2020" name="Stud. Mycol.">
        <title>101 Dothideomycetes genomes: a test case for predicting lifestyles and emergence of pathogens.</title>
        <authorList>
            <person name="Haridas S."/>
            <person name="Albert R."/>
            <person name="Binder M."/>
            <person name="Bloem J."/>
            <person name="Labutti K."/>
            <person name="Salamov A."/>
            <person name="Andreopoulos B."/>
            <person name="Baker S."/>
            <person name="Barry K."/>
            <person name="Bills G."/>
            <person name="Bluhm B."/>
            <person name="Cannon C."/>
            <person name="Castanera R."/>
            <person name="Culley D."/>
            <person name="Daum C."/>
            <person name="Ezra D."/>
            <person name="Gonzalez J."/>
            <person name="Henrissat B."/>
            <person name="Kuo A."/>
            <person name="Liang C."/>
            <person name="Lipzen A."/>
            <person name="Lutzoni F."/>
            <person name="Magnuson J."/>
            <person name="Mondo S."/>
            <person name="Nolan M."/>
            <person name="Ohm R."/>
            <person name="Pangilinan J."/>
            <person name="Park H.-J."/>
            <person name="Ramirez L."/>
            <person name="Alfaro M."/>
            <person name="Sun H."/>
            <person name="Tritt A."/>
            <person name="Yoshinaga Y."/>
            <person name="Zwiers L.-H."/>
            <person name="Turgeon B."/>
            <person name="Goodwin S."/>
            <person name="Spatafora J."/>
            <person name="Crous P."/>
            <person name="Grigoriev I."/>
        </authorList>
    </citation>
    <scope>NUCLEOTIDE SEQUENCE</scope>
    <source>
        <strain evidence="13">CBS 113979</strain>
    </source>
</reference>
<dbReference type="InterPro" id="IPR014480">
    <property type="entry name" value="Mannan-1_6-alpha_mannosidase"/>
</dbReference>
<dbReference type="GO" id="GO:0016052">
    <property type="term" value="P:carbohydrate catabolic process"/>
    <property type="evidence" value="ECO:0007669"/>
    <property type="project" value="InterPro"/>
</dbReference>
<protein>
    <recommendedName>
        <fullName evidence="4 10">Mannan endo-1,6-alpha-mannosidase</fullName>
        <ecNumber evidence="4 10">3.2.1.101</ecNumber>
    </recommendedName>
</protein>
<evidence type="ECO:0000256" key="11">
    <source>
        <dbReference type="SAM" id="Phobius"/>
    </source>
</evidence>
<comment type="similarity">
    <text evidence="3 10">Belongs to the glycosyl hydrolase 76 family.</text>
</comment>
<evidence type="ECO:0000256" key="12">
    <source>
        <dbReference type="SAM" id="SignalP"/>
    </source>
</evidence>
<evidence type="ECO:0000256" key="6">
    <source>
        <dbReference type="ARBA" id="ARBA00022801"/>
    </source>
</evidence>
<keyword evidence="6 10" id="KW-0378">Hydrolase</keyword>
<dbReference type="GO" id="GO:0008496">
    <property type="term" value="F:mannan endo-1,6-alpha-mannosidase activity"/>
    <property type="evidence" value="ECO:0007669"/>
    <property type="project" value="UniProtKB-UniRule"/>
</dbReference>
<evidence type="ECO:0000256" key="3">
    <source>
        <dbReference type="ARBA" id="ARBA00009699"/>
    </source>
</evidence>
<dbReference type="Gene3D" id="1.50.10.20">
    <property type="match status" value="1"/>
</dbReference>
<accession>A0A6G1HE91</accession>
<evidence type="ECO:0000256" key="7">
    <source>
        <dbReference type="ARBA" id="ARBA00023136"/>
    </source>
</evidence>
<comment type="subcellular location">
    <subcellularLocation>
        <location evidence="2">Endomembrane system</location>
    </subcellularLocation>
</comment>
<evidence type="ECO:0000313" key="14">
    <source>
        <dbReference type="Proteomes" id="UP000800041"/>
    </source>
</evidence>
<evidence type="ECO:0000256" key="5">
    <source>
        <dbReference type="ARBA" id="ARBA00022729"/>
    </source>
</evidence>
<evidence type="ECO:0000256" key="4">
    <source>
        <dbReference type="ARBA" id="ARBA00012350"/>
    </source>
</evidence>
<keyword evidence="5 12" id="KW-0732">Signal</keyword>
<dbReference type="AlphaFoldDB" id="A0A6G1HE91"/>
<dbReference type="PANTHER" id="PTHR12145:SF36">
    <property type="entry name" value="MANNAN ENDO-1,6-ALPHA-MANNOSIDASE DCW1"/>
    <property type="match status" value="1"/>
</dbReference>
<dbReference type="PIRSF" id="PIRSF016302">
    <property type="entry name" value="Man_a_manosd"/>
    <property type="match status" value="1"/>
</dbReference>
<evidence type="ECO:0000256" key="9">
    <source>
        <dbReference type="ARBA" id="ARBA00023295"/>
    </source>
</evidence>
<dbReference type="EC" id="3.2.1.101" evidence="4 10"/>
<keyword evidence="11" id="KW-0812">Transmembrane</keyword>
<dbReference type="Proteomes" id="UP000800041">
    <property type="component" value="Unassembled WGS sequence"/>
</dbReference>
<gene>
    <name evidence="13" type="ORF">K402DRAFT_416688</name>
</gene>